<gene>
    <name evidence="3" type="ORF">LRAMOSA07725</name>
</gene>
<dbReference type="OrthoDB" id="2280875at2759"/>
<keyword evidence="2" id="KW-0472">Membrane</keyword>
<evidence type="ECO:0000256" key="2">
    <source>
        <dbReference type="SAM" id="Phobius"/>
    </source>
</evidence>
<proteinExistence type="predicted"/>
<feature type="transmembrane region" description="Helical" evidence="2">
    <location>
        <begin position="12"/>
        <end position="33"/>
    </location>
</feature>
<keyword evidence="2" id="KW-0812">Transmembrane</keyword>
<keyword evidence="2" id="KW-1133">Transmembrane helix</keyword>
<organism evidence="3">
    <name type="scientific">Lichtheimia ramosa</name>
    <dbReference type="NCBI Taxonomy" id="688394"/>
    <lineage>
        <taxon>Eukaryota</taxon>
        <taxon>Fungi</taxon>
        <taxon>Fungi incertae sedis</taxon>
        <taxon>Mucoromycota</taxon>
        <taxon>Mucoromycotina</taxon>
        <taxon>Mucoromycetes</taxon>
        <taxon>Mucorales</taxon>
        <taxon>Lichtheimiaceae</taxon>
        <taxon>Lichtheimia</taxon>
    </lineage>
</organism>
<sequence>MRTSRGLRITSLIVAFPVLLILSSLVLICALAIQTQVKAWAAQHQPQFLDVAQRPISRLATSTALALSPKPFTRRFILKHFLPSTVWSWLGVLTVFALITVQKLDIVSCSQKAYAFITPPSSPTMAPASTATTMTLSDDNQHVSLSGATTSSKPLSSKPRKKKLRSKQQQQRVSKQQHYRHHQSAAAAAPPSPPPSPPARHASKPTMTTTAAHNVLEDTSSSEEEEWINVGDKKKKQRQSHNDSHYHHSSSYEPPKTPVMSDADEEEETETEPEETLVVVQEQQHHEKQQQEQQQTNEQPVIRNWYSPFSTGLDLDIMPSRNKHPYHHQQQHWREDPFYQHAPLFEHQQAFSFFDRPHAMRV</sequence>
<evidence type="ECO:0000313" key="3">
    <source>
        <dbReference type="EMBL" id="CDS05196.1"/>
    </source>
</evidence>
<dbReference type="EMBL" id="LK023316">
    <property type="protein sequence ID" value="CDS05196.1"/>
    <property type="molecule type" value="Genomic_DNA"/>
</dbReference>
<protein>
    <submittedName>
        <fullName evidence="3">Uncharacterized protein</fullName>
    </submittedName>
</protein>
<evidence type="ECO:0000256" key="1">
    <source>
        <dbReference type="SAM" id="MobiDB-lite"/>
    </source>
</evidence>
<feature type="region of interest" description="Disordered" evidence="1">
    <location>
        <begin position="142"/>
        <end position="275"/>
    </location>
</feature>
<reference evidence="3" key="1">
    <citation type="journal article" date="2014" name="Genome Announc.">
        <title>De novo whole-genome sequence and genome annotation of Lichtheimia ramosa.</title>
        <authorList>
            <person name="Linde J."/>
            <person name="Schwartze V."/>
            <person name="Binder U."/>
            <person name="Lass-Florl C."/>
            <person name="Voigt K."/>
            <person name="Horn F."/>
        </authorList>
    </citation>
    <scope>NUCLEOTIDE SEQUENCE</scope>
    <source>
        <strain evidence="3">JMRC FSU:6197</strain>
    </source>
</reference>
<accession>A0A077WBT2</accession>
<feature type="compositionally biased region" description="Acidic residues" evidence="1">
    <location>
        <begin position="262"/>
        <end position="275"/>
    </location>
</feature>
<name>A0A077WBT2_9FUNG</name>
<dbReference type="AlphaFoldDB" id="A0A077WBT2"/>